<dbReference type="AlphaFoldDB" id="A0ABC8R4Y9"/>
<name>A0ABC8R4Y9_9AQUA</name>
<accession>A0ABC8R4Y9</accession>
<evidence type="ECO:0000313" key="2">
    <source>
        <dbReference type="Proteomes" id="UP001642360"/>
    </source>
</evidence>
<evidence type="ECO:0000313" key="1">
    <source>
        <dbReference type="EMBL" id="CAK9139496.1"/>
    </source>
</evidence>
<dbReference type="Proteomes" id="UP001642360">
    <property type="component" value="Unassembled WGS sequence"/>
</dbReference>
<dbReference type="EMBL" id="CAUOFW020000969">
    <property type="protein sequence ID" value="CAK9139496.1"/>
    <property type="molecule type" value="Genomic_DNA"/>
</dbReference>
<keyword evidence="2" id="KW-1185">Reference proteome</keyword>
<comment type="caution">
    <text evidence="1">The sequence shown here is derived from an EMBL/GenBank/DDBJ whole genome shotgun (WGS) entry which is preliminary data.</text>
</comment>
<sequence length="139" mass="14982">MGGGCVSGIILIGEIGGTAEEDAAALIKSLIGKFSNLGFLVWEGLVMRNEKGFIEEVALTVGEEGLVWKPFLEVEECYIDLNGVGLHSDGMGNLDSGPQIGSYCDKSEKELQLKLEEVLSVVGKMFNLPKMNDLRETNS</sequence>
<reference evidence="1 2" key="1">
    <citation type="submission" date="2024-02" db="EMBL/GenBank/DDBJ databases">
        <authorList>
            <person name="Vignale AGUSTIN F."/>
            <person name="Sosa J E."/>
            <person name="Modenutti C."/>
        </authorList>
    </citation>
    <scope>NUCLEOTIDE SEQUENCE [LARGE SCALE GENOMIC DNA]</scope>
</reference>
<gene>
    <name evidence="1" type="ORF">ILEXP_LOCUS6887</name>
</gene>
<organism evidence="1 2">
    <name type="scientific">Ilex paraguariensis</name>
    <name type="common">yerba mate</name>
    <dbReference type="NCBI Taxonomy" id="185542"/>
    <lineage>
        <taxon>Eukaryota</taxon>
        <taxon>Viridiplantae</taxon>
        <taxon>Streptophyta</taxon>
        <taxon>Embryophyta</taxon>
        <taxon>Tracheophyta</taxon>
        <taxon>Spermatophyta</taxon>
        <taxon>Magnoliopsida</taxon>
        <taxon>eudicotyledons</taxon>
        <taxon>Gunneridae</taxon>
        <taxon>Pentapetalae</taxon>
        <taxon>asterids</taxon>
        <taxon>campanulids</taxon>
        <taxon>Aquifoliales</taxon>
        <taxon>Aquifoliaceae</taxon>
        <taxon>Ilex</taxon>
    </lineage>
</organism>
<protein>
    <submittedName>
        <fullName evidence="1">Uncharacterized protein</fullName>
    </submittedName>
</protein>
<proteinExistence type="predicted"/>